<dbReference type="AlphaFoldDB" id="A0A381V344"/>
<reference evidence="1" key="1">
    <citation type="submission" date="2018-05" db="EMBL/GenBank/DDBJ databases">
        <authorList>
            <person name="Lanie J.A."/>
            <person name="Ng W.-L."/>
            <person name="Kazmierczak K.M."/>
            <person name="Andrzejewski T.M."/>
            <person name="Davidsen T.M."/>
            <person name="Wayne K.J."/>
            <person name="Tettelin H."/>
            <person name="Glass J.I."/>
            <person name="Rusch D."/>
            <person name="Podicherti R."/>
            <person name="Tsui H.-C.T."/>
            <person name="Winkler M.E."/>
        </authorList>
    </citation>
    <scope>NUCLEOTIDE SEQUENCE</scope>
</reference>
<proteinExistence type="predicted"/>
<evidence type="ECO:0000313" key="1">
    <source>
        <dbReference type="EMBL" id="SVA34218.1"/>
    </source>
</evidence>
<sequence>MNSFLNTGLIKYYPLKSYEECFIDFGKTDICRFLTSDLPISGSWLDV</sequence>
<dbReference type="EMBL" id="UINC01007601">
    <property type="protein sequence ID" value="SVA34218.1"/>
    <property type="molecule type" value="Genomic_DNA"/>
</dbReference>
<protein>
    <submittedName>
        <fullName evidence="1">Uncharacterized protein</fullName>
    </submittedName>
</protein>
<organism evidence="1">
    <name type="scientific">marine metagenome</name>
    <dbReference type="NCBI Taxonomy" id="408172"/>
    <lineage>
        <taxon>unclassified sequences</taxon>
        <taxon>metagenomes</taxon>
        <taxon>ecological metagenomes</taxon>
    </lineage>
</organism>
<name>A0A381V344_9ZZZZ</name>
<feature type="non-terminal residue" evidence="1">
    <location>
        <position position="47"/>
    </location>
</feature>
<gene>
    <name evidence="1" type="ORF">METZ01_LOCUS87072</name>
</gene>
<accession>A0A381V344</accession>